<sequence>MPLVSAYLLPHGMQLIPGLDKKRFSKFEALTKDFTTINKHIKKKSPDRVILISPHGIALEESFCILMNANARGYLPELNDSNVDGVLIKEQLNIALDPDFSDDLFKYLKKNGIKVDSLVFGSKNFYSPIAWGEIVPLYFLQEFLLKVPGVIITLPQSRYDFANFKPKLFEMGVKIGEFCQNCPERVSLIISGDLSHKHQNESIFGYHPDGKIFDNLINNWIAHPSEKSFLKQAQNLNISAASCGISTLTILDGIFDTYFRQNGCSWEGQLVNYAVPTYFGMALGIFEPNKHKD</sequence>
<reference evidence="2" key="1">
    <citation type="submission" date="2022-09" db="EMBL/GenBank/DDBJ databases">
        <title>Actin cytoskeleton and complex cell architecture in an #Asgard archaeon.</title>
        <authorList>
            <person name="Ponce Toledo R.I."/>
            <person name="Schleper C."/>
            <person name="Rodrigues Oliveira T."/>
            <person name="Wollweber F."/>
            <person name="Xu J."/>
            <person name="Rittmann S."/>
            <person name="Klingl A."/>
            <person name="Pilhofer M."/>
        </authorList>
    </citation>
    <scope>NUCLEOTIDE SEQUENCE</scope>
    <source>
        <strain evidence="2">B-35</strain>
    </source>
</reference>
<accession>A0ABY6HMK7</accession>
<gene>
    <name evidence="2" type="ORF">NEF87_000009</name>
</gene>
<proteinExistence type="predicted"/>
<evidence type="ECO:0000313" key="3">
    <source>
        <dbReference type="Proteomes" id="UP001208689"/>
    </source>
</evidence>
<feature type="domain" description="Extradiol ring-cleavage dioxygenase class III enzyme subunit B" evidence="1">
    <location>
        <begin position="6"/>
        <end position="257"/>
    </location>
</feature>
<dbReference type="InterPro" id="IPR004183">
    <property type="entry name" value="Xdiol_dOase_suB"/>
</dbReference>
<keyword evidence="3" id="KW-1185">Reference proteome</keyword>
<dbReference type="SUPFAM" id="SSF53213">
    <property type="entry name" value="LigB-like"/>
    <property type="match status" value="1"/>
</dbReference>
<organism evidence="2 3">
    <name type="scientific">Candidatus Lokiarchaeum ossiferum</name>
    <dbReference type="NCBI Taxonomy" id="2951803"/>
    <lineage>
        <taxon>Archaea</taxon>
        <taxon>Promethearchaeati</taxon>
        <taxon>Promethearchaeota</taxon>
        <taxon>Promethearchaeia</taxon>
        <taxon>Promethearchaeales</taxon>
        <taxon>Promethearchaeaceae</taxon>
        <taxon>Candidatus Lokiarchaeum</taxon>
    </lineage>
</organism>
<dbReference type="Gene3D" id="3.40.830.10">
    <property type="entry name" value="LigB-like"/>
    <property type="match status" value="1"/>
</dbReference>
<evidence type="ECO:0000259" key="1">
    <source>
        <dbReference type="Pfam" id="PF02900"/>
    </source>
</evidence>
<protein>
    <recommendedName>
        <fullName evidence="1">Extradiol ring-cleavage dioxygenase class III enzyme subunit B domain-containing protein</fullName>
    </recommendedName>
</protein>
<evidence type="ECO:0000313" key="2">
    <source>
        <dbReference type="EMBL" id="UYP43724.1"/>
    </source>
</evidence>
<dbReference type="Pfam" id="PF02900">
    <property type="entry name" value="LigB"/>
    <property type="match status" value="1"/>
</dbReference>
<dbReference type="EMBL" id="CP104013">
    <property type="protein sequence ID" value="UYP43724.1"/>
    <property type="molecule type" value="Genomic_DNA"/>
</dbReference>
<name>A0ABY6HMK7_9ARCH</name>
<dbReference type="Proteomes" id="UP001208689">
    <property type="component" value="Chromosome"/>
</dbReference>